<evidence type="ECO:0000313" key="4">
    <source>
        <dbReference type="EMBL" id="GFR41779.1"/>
    </source>
</evidence>
<proteinExistence type="predicted"/>
<dbReference type="Proteomes" id="UP001054857">
    <property type="component" value="Unassembled WGS sequence"/>
</dbReference>
<dbReference type="GO" id="GO:0008270">
    <property type="term" value="F:zinc ion binding"/>
    <property type="evidence" value="ECO:0007669"/>
    <property type="project" value="UniProtKB-KW"/>
</dbReference>
<feature type="region of interest" description="Disordered" evidence="3">
    <location>
        <begin position="250"/>
        <end position="299"/>
    </location>
</feature>
<evidence type="ECO:0008006" key="6">
    <source>
        <dbReference type="Google" id="ProtNLM"/>
    </source>
</evidence>
<dbReference type="InterPro" id="IPR013083">
    <property type="entry name" value="Znf_RING/FYVE/PHD"/>
</dbReference>
<feature type="region of interest" description="Disordered" evidence="3">
    <location>
        <begin position="311"/>
        <end position="346"/>
    </location>
</feature>
<evidence type="ECO:0000256" key="2">
    <source>
        <dbReference type="ARBA" id="ARBA00022833"/>
    </source>
</evidence>
<dbReference type="InterPro" id="IPR011011">
    <property type="entry name" value="Znf_FYVE_PHD"/>
</dbReference>
<feature type="non-terminal residue" evidence="4">
    <location>
        <position position="1"/>
    </location>
</feature>
<accession>A0AAD3HHR4</accession>
<reference evidence="4 5" key="1">
    <citation type="journal article" date="2021" name="Sci. Rep.">
        <title>Genome sequencing of the multicellular alga Astrephomene provides insights into convergent evolution of germ-soma differentiation.</title>
        <authorList>
            <person name="Yamashita S."/>
            <person name="Yamamoto K."/>
            <person name="Matsuzaki R."/>
            <person name="Suzuki S."/>
            <person name="Yamaguchi H."/>
            <person name="Hirooka S."/>
            <person name="Minakuchi Y."/>
            <person name="Miyagishima S."/>
            <person name="Kawachi M."/>
            <person name="Toyoda A."/>
            <person name="Nozaki H."/>
        </authorList>
    </citation>
    <scope>NUCLEOTIDE SEQUENCE [LARGE SCALE GENOMIC DNA]</scope>
    <source>
        <strain evidence="4 5">NIES-4017</strain>
    </source>
</reference>
<evidence type="ECO:0000256" key="1">
    <source>
        <dbReference type="ARBA" id="ARBA00022771"/>
    </source>
</evidence>
<sequence>VEVNGGAPLRPGWTLPLQRLSALLKRRNKRTEGGWKLNPRQLQVRLEELLEGDALYGIPPSSPAAAALAAEAAAAAAAAAALASSMQQQQQHPHHHPHPQQLPSGSRAGRTMQHPQHPPHLPAGSSSSSLLVQQQRLAAGQGLPGLLGLLGGGGAGGSPVDAFLRDLGATPAQVLEVLELPDIDANIGFCAECGLMGGLVACDTCVDSFCCGCLGGVDPEELPDSWKCRYCEQVRLTDVPLRTAPSTITVKTEKKKPAAATGPAAAAAAAAAPKPPKGHKLPPPAAAGPSNRRQSAPASVAAAAAAAAAAAPSGVGKGGDGGSGESLAGGKRIRKQEVPLRNQTRRLTLAGVPAARGETAAAAAAAGTAAGAGGEVDGWRKETKAAQALNAERKGMPGGAGE</sequence>
<keyword evidence="1" id="KW-0479">Metal-binding</keyword>
<keyword evidence="1" id="KW-0863">Zinc-finger</keyword>
<dbReference type="AlphaFoldDB" id="A0AAD3HHR4"/>
<protein>
    <recommendedName>
        <fullName evidence="6">PHD-type domain-containing protein</fullName>
    </recommendedName>
</protein>
<feature type="compositionally biased region" description="Low complexity" evidence="3">
    <location>
        <begin position="258"/>
        <end position="272"/>
    </location>
</feature>
<dbReference type="Gene3D" id="3.30.40.10">
    <property type="entry name" value="Zinc/RING finger domain, C3HC4 (zinc finger)"/>
    <property type="match status" value="1"/>
</dbReference>
<feature type="region of interest" description="Disordered" evidence="3">
    <location>
        <begin position="83"/>
        <end position="128"/>
    </location>
</feature>
<dbReference type="EMBL" id="BMAR01000002">
    <property type="protein sequence ID" value="GFR41779.1"/>
    <property type="molecule type" value="Genomic_DNA"/>
</dbReference>
<comment type="caution">
    <text evidence="4">The sequence shown here is derived from an EMBL/GenBank/DDBJ whole genome shotgun (WGS) entry which is preliminary data.</text>
</comment>
<evidence type="ECO:0000256" key="3">
    <source>
        <dbReference type="SAM" id="MobiDB-lite"/>
    </source>
</evidence>
<feature type="non-terminal residue" evidence="4">
    <location>
        <position position="402"/>
    </location>
</feature>
<dbReference type="SUPFAM" id="SSF57903">
    <property type="entry name" value="FYVE/PHD zinc finger"/>
    <property type="match status" value="1"/>
</dbReference>
<feature type="compositionally biased region" description="Gly residues" evidence="3">
    <location>
        <begin position="315"/>
        <end position="324"/>
    </location>
</feature>
<keyword evidence="5" id="KW-1185">Reference proteome</keyword>
<keyword evidence="2" id="KW-0862">Zinc</keyword>
<gene>
    <name evidence="4" type="ORF">Agub_g2540</name>
</gene>
<organism evidence="4 5">
    <name type="scientific">Astrephomene gubernaculifera</name>
    <dbReference type="NCBI Taxonomy" id="47775"/>
    <lineage>
        <taxon>Eukaryota</taxon>
        <taxon>Viridiplantae</taxon>
        <taxon>Chlorophyta</taxon>
        <taxon>core chlorophytes</taxon>
        <taxon>Chlorophyceae</taxon>
        <taxon>CS clade</taxon>
        <taxon>Chlamydomonadales</taxon>
        <taxon>Astrephomenaceae</taxon>
        <taxon>Astrephomene</taxon>
    </lineage>
</organism>
<evidence type="ECO:0000313" key="5">
    <source>
        <dbReference type="Proteomes" id="UP001054857"/>
    </source>
</evidence>
<name>A0AAD3HHR4_9CHLO</name>